<comment type="caution">
    <text evidence="2">The sequence shown here is derived from an EMBL/GenBank/DDBJ whole genome shotgun (WGS) entry which is preliminary data.</text>
</comment>
<sequence>MRTIYANIRLYVFISVIVISAVTLGLAAHLANQFLPNLRGVLWLTMAAWTVDMVGGVQCSMLGSQTIDAKNGKTISAVEWCREMKVIEATSWAVFVIFAIFFIITIALATRAQSIGRYNAWAQSISDLPWWAEGNDYIYGPDSQSSYGGNHPSSANRGYPLTQQYPPGAQVIQQQAGHSLLIRPGQNGQPAFVQQVPGTVVDSRAQGFYPPQDA</sequence>
<dbReference type="Proteomes" id="UP001050691">
    <property type="component" value="Unassembled WGS sequence"/>
</dbReference>
<gene>
    <name evidence="2" type="ORF">Clacol_001664</name>
</gene>
<evidence type="ECO:0008006" key="4">
    <source>
        <dbReference type="Google" id="ProtNLM"/>
    </source>
</evidence>
<dbReference type="AlphaFoldDB" id="A0AAV5A1I8"/>
<evidence type="ECO:0000313" key="2">
    <source>
        <dbReference type="EMBL" id="GJJ07462.1"/>
    </source>
</evidence>
<keyword evidence="1" id="KW-0812">Transmembrane</keyword>
<evidence type="ECO:0000313" key="3">
    <source>
        <dbReference type="Proteomes" id="UP001050691"/>
    </source>
</evidence>
<name>A0AAV5A1I8_9AGAM</name>
<feature type="transmembrane region" description="Helical" evidence="1">
    <location>
        <begin position="12"/>
        <end position="31"/>
    </location>
</feature>
<reference evidence="2" key="1">
    <citation type="submission" date="2021-10" db="EMBL/GenBank/DDBJ databases">
        <title>De novo Genome Assembly of Clathrus columnatus (Basidiomycota, Fungi) Using Illumina and Nanopore Sequence Data.</title>
        <authorList>
            <person name="Ogiso-Tanaka E."/>
            <person name="Itagaki H."/>
            <person name="Hosoya T."/>
            <person name="Hosaka K."/>
        </authorList>
    </citation>
    <scope>NUCLEOTIDE SEQUENCE</scope>
    <source>
        <strain evidence="2">MO-923</strain>
    </source>
</reference>
<proteinExistence type="predicted"/>
<feature type="transmembrane region" description="Helical" evidence="1">
    <location>
        <begin position="89"/>
        <end position="109"/>
    </location>
</feature>
<protein>
    <recommendedName>
        <fullName evidence="4">MARVEL domain-containing protein</fullName>
    </recommendedName>
</protein>
<evidence type="ECO:0000256" key="1">
    <source>
        <dbReference type="SAM" id="Phobius"/>
    </source>
</evidence>
<keyword evidence="3" id="KW-1185">Reference proteome</keyword>
<dbReference type="EMBL" id="BPWL01000002">
    <property type="protein sequence ID" value="GJJ07462.1"/>
    <property type="molecule type" value="Genomic_DNA"/>
</dbReference>
<organism evidence="2 3">
    <name type="scientific">Clathrus columnatus</name>
    <dbReference type="NCBI Taxonomy" id="1419009"/>
    <lineage>
        <taxon>Eukaryota</taxon>
        <taxon>Fungi</taxon>
        <taxon>Dikarya</taxon>
        <taxon>Basidiomycota</taxon>
        <taxon>Agaricomycotina</taxon>
        <taxon>Agaricomycetes</taxon>
        <taxon>Phallomycetidae</taxon>
        <taxon>Phallales</taxon>
        <taxon>Clathraceae</taxon>
        <taxon>Clathrus</taxon>
    </lineage>
</organism>
<keyword evidence="1" id="KW-1133">Transmembrane helix</keyword>
<keyword evidence="1" id="KW-0472">Membrane</keyword>
<accession>A0AAV5A1I8</accession>